<accession>A0A6I1MQ11</accession>
<organism evidence="2 3">
    <name type="scientific">Clostridium tarantellae</name>
    <dbReference type="NCBI Taxonomy" id="39493"/>
    <lineage>
        <taxon>Bacteria</taxon>
        <taxon>Bacillati</taxon>
        <taxon>Bacillota</taxon>
        <taxon>Clostridia</taxon>
        <taxon>Eubacteriales</taxon>
        <taxon>Clostridiaceae</taxon>
        <taxon>Clostridium</taxon>
    </lineage>
</organism>
<evidence type="ECO:0008006" key="4">
    <source>
        <dbReference type="Google" id="ProtNLM"/>
    </source>
</evidence>
<keyword evidence="1" id="KW-0175">Coiled coil</keyword>
<reference evidence="2 3" key="1">
    <citation type="submission" date="2019-10" db="EMBL/GenBank/DDBJ databases">
        <title>The Genome Sequence of Clostridium tarantellae Isolated from Fish Brain.</title>
        <authorList>
            <person name="Bano L."/>
            <person name="Kiel M."/>
            <person name="Sales G."/>
            <person name="Doxey A.C."/>
            <person name="Mansfield M.J."/>
            <person name="Schiavone M."/>
            <person name="Rossetto O."/>
            <person name="Pirazzini M."/>
            <person name="Dobrindt U."/>
            <person name="Montecucco C."/>
        </authorList>
    </citation>
    <scope>NUCLEOTIDE SEQUENCE [LARGE SCALE GENOMIC DNA]</scope>
    <source>
        <strain evidence="2 3">DSM 3997</strain>
    </source>
</reference>
<proteinExistence type="predicted"/>
<keyword evidence="3" id="KW-1185">Reference proteome</keyword>
<feature type="coiled-coil region" evidence="1">
    <location>
        <begin position="78"/>
        <end position="184"/>
    </location>
</feature>
<dbReference type="Proteomes" id="UP000430345">
    <property type="component" value="Unassembled WGS sequence"/>
</dbReference>
<sequence>MNLKKLALITSILITSTLIIGCTNKIEKEAMEQGKNALINSNYEEATKVFEFALKQNSENKEAEQFKNLSTLYLKANKAFKEKNYNESENLIKKMENNENCKFISDDLEALKKKIKDYKNEEKKIKKIDELIKKNNFSEAKVISEELKNKKLSKEYSEKINNLINNINNSKNTNNEENKKLTANKAMELLKKNVQLNQDQFYKFSSKDYYTLDNGSKAYVINKYYKPKQSDKEQLIAQYYIDILTEKITEKISGITKQIN</sequence>
<dbReference type="PROSITE" id="PS51257">
    <property type="entry name" value="PROKAR_LIPOPROTEIN"/>
    <property type="match status" value="1"/>
</dbReference>
<protein>
    <recommendedName>
        <fullName evidence="4">Lipoprotein</fullName>
    </recommendedName>
</protein>
<evidence type="ECO:0000313" key="3">
    <source>
        <dbReference type="Proteomes" id="UP000430345"/>
    </source>
</evidence>
<evidence type="ECO:0000313" key="2">
    <source>
        <dbReference type="EMBL" id="MPQ44217.1"/>
    </source>
</evidence>
<dbReference type="AlphaFoldDB" id="A0A6I1MQ11"/>
<gene>
    <name evidence="2" type="ORF">GBZ86_10625</name>
</gene>
<name>A0A6I1MQ11_9CLOT</name>
<dbReference type="EMBL" id="WHJC01000170">
    <property type="protein sequence ID" value="MPQ44217.1"/>
    <property type="molecule type" value="Genomic_DNA"/>
</dbReference>
<comment type="caution">
    <text evidence="2">The sequence shown here is derived from an EMBL/GenBank/DDBJ whole genome shotgun (WGS) entry which is preliminary data.</text>
</comment>
<evidence type="ECO:0000256" key="1">
    <source>
        <dbReference type="SAM" id="Coils"/>
    </source>
</evidence>
<dbReference type="RefSeq" id="WP_152890499.1">
    <property type="nucleotide sequence ID" value="NZ_WHJC01000170.1"/>
</dbReference>